<dbReference type="OrthoDB" id="4425169at2759"/>
<accession>A0A6A5ZDW5</accession>
<keyword evidence="2" id="KW-1185">Reference proteome</keyword>
<dbReference type="Proteomes" id="UP000799770">
    <property type="component" value="Unassembled WGS sequence"/>
</dbReference>
<dbReference type="EMBL" id="ML977319">
    <property type="protein sequence ID" value="KAF2117375.1"/>
    <property type="molecule type" value="Genomic_DNA"/>
</dbReference>
<evidence type="ECO:0008006" key="3">
    <source>
        <dbReference type="Google" id="ProtNLM"/>
    </source>
</evidence>
<evidence type="ECO:0000313" key="2">
    <source>
        <dbReference type="Proteomes" id="UP000799770"/>
    </source>
</evidence>
<proteinExistence type="predicted"/>
<sequence>MAITELVFPIFKPETAQQALNTLRTESMTFGGTFGLLSRRVGHVQRLNDQVISASHRAILALEWNDTKDFRKFFPASEVFGAFRNKMIPYLVQVPMPQPFQPAPGYSRSSELFESGVTQVFVANVGNGNQEIENAWQKFVERLRQENRGVKNWAGWGLEDAEDSWLGIVGYDSAEELHSVGGRENVAALVENIKKIEGMEEFIVTFE</sequence>
<name>A0A6A5ZDW5_9PLEO</name>
<reference evidence="1" key="1">
    <citation type="journal article" date="2020" name="Stud. Mycol.">
        <title>101 Dothideomycetes genomes: a test case for predicting lifestyles and emergence of pathogens.</title>
        <authorList>
            <person name="Haridas S."/>
            <person name="Albert R."/>
            <person name="Binder M."/>
            <person name="Bloem J."/>
            <person name="Labutti K."/>
            <person name="Salamov A."/>
            <person name="Andreopoulos B."/>
            <person name="Baker S."/>
            <person name="Barry K."/>
            <person name="Bills G."/>
            <person name="Bluhm B."/>
            <person name="Cannon C."/>
            <person name="Castanera R."/>
            <person name="Culley D."/>
            <person name="Daum C."/>
            <person name="Ezra D."/>
            <person name="Gonzalez J."/>
            <person name="Henrissat B."/>
            <person name="Kuo A."/>
            <person name="Liang C."/>
            <person name="Lipzen A."/>
            <person name="Lutzoni F."/>
            <person name="Magnuson J."/>
            <person name="Mondo S."/>
            <person name="Nolan M."/>
            <person name="Ohm R."/>
            <person name="Pangilinan J."/>
            <person name="Park H.-J."/>
            <person name="Ramirez L."/>
            <person name="Alfaro M."/>
            <person name="Sun H."/>
            <person name="Tritt A."/>
            <person name="Yoshinaga Y."/>
            <person name="Zwiers L.-H."/>
            <person name="Turgeon B."/>
            <person name="Goodwin S."/>
            <person name="Spatafora J."/>
            <person name="Crous P."/>
            <person name="Grigoriev I."/>
        </authorList>
    </citation>
    <scope>NUCLEOTIDE SEQUENCE</scope>
    <source>
        <strain evidence="1">CBS 627.86</strain>
    </source>
</reference>
<protein>
    <recommendedName>
        <fullName evidence="3">ABM domain-containing protein</fullName>
    </recommendedName>
</protein>
<evidence type="ECO:0000313" key="1">
    <source>
        <dbReference type="EMBL" id="KAF2117375.1"/>
    </source>
</evidence>
<organism evidence="1 2">
    <name type="scientific">Lophiotrema nucula</name>
    <dbReference type="NCBI Taxonomy" id="690887"/>
    <lineage>
        <taxon>Eukaryota</taxon>
        <taxon>Fungi</taxon>
        <taxon>Dikarya</taxon>
        <taxon>Ascomycota</taxon>
        <taxon>Pezizomycotina</taxon>
        <taxon>Dothideomycetes</taxon>
        <taxon>Pleosporomycetidae</taxon>
        <taxon>Pleosporales</taxon>
        <taxon>Lophiotremataceae</taxon>
        <taxon>Lophiotrema</taxon>
    </lineage>
</organism>
<dbReference type="AlphaFoldDB" id="A0A6A5ZDW5"/>
<gene>
    <name evidence="1" type="ORF">BDV96DRAFT_685972</name>
</gene>